<accession>A0AC61N717</accession>
<evidence type="ECO:0000313" key="1">
    <source>
        <dbReference type="EMBL" id="QUC66963.1"/>
    </source>
</evidence>
<dbReference type="EMBL" id="CP068393">
    <property type="protein sequence ID" value="QUC66963.1"/>
    <property type="molecule type" value="Genomic_DNA"/>
</dbReference>
<keyword evidence="2" id="KW-1185">Reference proteome</keyword>
<reference evidence="1" key="1">
    <citation type="submission" date="2021-01" db="EMBL/GenBank/DDBJ databases">
        <title>Complete genome sequence of Clostridiales bacterium R-7.</title>
        <authorList>
            <person name="Mahoney-Kurpe S.C."/>
            <person name="Palevich N."/>
            <person name="Koike S."/>
            <person name="Moon C.D."/>
            <person name="Attwood G.T."/>
        </authorList>
    </citation>
    <scope>NUCLEOTIDE SEQUENCE</scope>
    <source>
        <strain evidence="1">R-7</strain>
    </source>
</reference>
<evidence type="ECO:0000313" key="2">
    <source>
        <dbReference type="Proteomes" id="UP000682782"/>
    </source>
</evidence>
<name>A0AC61N717_9FIRM</name>
<gene>
    <name evidence="1" type="ORF">JYE49_14170</name>
</gene>
<dbReference type="Proteomes" id="UP000682782">
    <property type="component" value="Chromosome"/>
</dbReference>
<organism evidence="1 2">
    <name type="scientific">Aristaeella hokkaidonensis</name>
    <dbReference type="NCBI Taxonomy" id="3046382"/>
    <lineage>
        <taxon>Bacteria</taxon>
        <taxon>Bacillati</taxon>
        <taxon>Bacillota</taxon>
        <taxon>Clostridia</taxon>
        <taxon>Eubacteriales</taxon>
        <taxon>Aristaeellaceae</taxon>
        <taxon>Aristaeella</taxon>
    </lineage>
</organism>
<proteinExistence type="predicted"/>
<sequence>MKWYKRMHCRASLLLCVMLVFAFCIVSARAEEHISKRIATLGESYMDIDMDVPAEPPATVPRMKLERICFDKTKIRELIKKYSIAPQTGEEWVCEIGSKLNPDYELYFCEESGAYDSIAVDLYAPHILMDETDEGQCRADATVKAFLDELGLVYEYPFYYVAPMEENAGDVRLIEIVARLTIDGMPCNTTIGWTRDSNSMGDGDPTPGAFFIVTENGELATAIIRNPVKVIKTKEDQTMIKSWNAVLEDNKGLIMEQFGTREDAGATLTLKQVEFVLMVDAHQIAYPAWAYCFDCYVPADPNSSGPFSYDLLLTYNAGTGQEVWRCIE</sequence>
<protein>
    <submittedName>
        <fullName evidence="1">Uncharacterized protein</fullName>
    </submittedName>
</protein>